<reference evidence="7" key="2">
    <citation type="submission" date="2020-05" db="EMBL/GenBank/DDBJ databases">
        <authorList>
            <person name="Kim H.-S."/>
            <person name="Proctor R.H."/>
            <person name="Brown D.W."/>
        </authorList>
    </citation>
    <scope>NUCLEOTIDE SEQUENCE</scope>
    <source>
        <strain evidence="7">NRRL 22465</strain>
    </source>
</reference>
<dbReference type="Gene3D" id="3.40.395.10">
    <property type="entry name" value="Adenoviral Proteinase, Chain A"/>
    <property type="match status" value="1"/>
</dbReference>
<dbReference type="Proteomes" id="UP000635477">
    <property type="component" value="Unassembled WGS sequence"/>
</dbReference>
<feature type="region of interest" description="Disordered" evidence="5">
    <location>
        <begin position="184"/>
        <end position="283"/>
    </location>
</feature>
<protein>
    <recommendedName>
        <fullName evidence="6">Ubiquitin-like protease family profile domain-containing protein</fullName>
    </recommendedName>
</protein>
<name>A0A8H4XLW6_9HYPO</name>
<dbReference type="OrthoDB" id="5057644at2759"/>
<dbReference type="AlphaFoldDB" id="A0A8H4XLW6"/>
<feature type="compositionally biased region" description="Basic and acidic residues" evidence="5">
    <location>
        <begin position="268"/>
        <end position="277"/>
    </location>
</feature>
<dbReference type="GO" id="GO:0008234">
    <property type="term" value="F:cysteine-type peptidase activity"/>
    <property type="evidence" value="ECO:0007669"/>
    <property type="project" value="InterPro"/>
</dbReference>
<feature type="compositionally biased region" description="Low complexity" evidence="5">
    <location>
        <begin position="519"/>
        <end position="536"/>
    </location>
</feature>
<dbReference type="EMBL" id="JABEYC010000212">
    <property type="protein sequence ID" value="KAF4980714.1"/>
    <property type="molecule type" value="Genomic_DNA"/>
</dbReference>
<feature type="coiled-coil region" evidence="4">
    <location>
        <begin position="630"/>
        <end position="667"/>
    </location>
</feature>
<proteinExistence type="inferred from homology"/>
<organism evidence="7 8">
    <name type="scientific">Fusarium zealandicum</name>
    <dbReference type="NCBI Taxonomy" id="1053134"/>
    <lineage>
        <taxon>Eukaryota</taxon>
        <taxon>Fungi</taxon>
        <taxon>Dikarya</taxon>
        <taxon>Ascomycota</taxon>
        <taxon>Pezizomycotina</taxon>
        <taxon>Sordariomycetes</taxon>
        <taxon>Hypocreomycetidae</taxon>
        <taxon>Hypocreales</taxon>
        <taxon>Nectriaceae</taxon>
        <taxon>Fusarium</taxon>
        <taxon>Fusarium staphyleae species complex</taxon>
    </lineage>
</organism>
<keyword evidence="3" id="KW-0378">Hydrolase</keyword>
<keyword evidence="8" id="KW-1185">Reference proteome</keyword>
<feature type="coiled-coil region" evidence="4">
    <location>
        <begin position="732"/>
        <end position="780"/>
    </location>
</feature>
<evidence type="ECO:0000256" key="4">
    <source>
        <dbReference type="SAM" id="Coils"/>
    </source>
</evidence>
<evidence type="ECO:0000259" key="6">
    <source>
        <dbReference type="Pfam" id="PF02902"/>
    </source>
</evidence>
<dbReference type="GO" id="GO:0019783">
    <property type="term" value="F:ubiquitin-like protein peptidase activity"/>
    <property type="evidence" value="ECO:0007669"/>
    <property type="project" value="UniProtKB-ARBA"/>
</dbReference>
<feature type="non-terminal residue" evidence="7">
    <location>
        <position position="1"/>
    </location>
</feature>
<feature type="region of interest" description="Disordered" evidence="5">
    <location>
        <begin position="10"/>
        <end position="81"/>
    </location>
</feature>
<reference evidence="7" key="1">
    <citation type="journal article" date="2020" name="BMC Genomics">
        <title>Correction to: Identification and distribution of gene clusters required for synthesis of sphingolipid metabolism inhibitors in diverse species of the filamentous fungus Fusarium.</title>
        <authorList>
            <person name="Kim H.S."/>
            <person name="Lohmar J.M."/>
            <person name="Busman M."/>
            <person name="Brown D.W."/>
            <person name="Naumann T.A."/>
            <person name="Divon H.H."/>
            <person name="Lysoe E."/>
            <person name="Uhlig S."/>
            <person name="Proctor R.H."/>
        </authorList>
    </citation>
    <scope>NUCLEOTIDE SEQUENCE</scope>
    <source>
        <strain evidence="7">NRRL 22465</strain>
    </source>
</reference>
<dbReference type="Pfam" id="PF02902">
    <property type="entry name" value="Peptidase_C48"/>
    <property type="match status" value="1"/>
</dbReference>
<dbReference type="GO" id="GO:0006508">
    <property type="term" value="P:proteolysis"/>
    <property type="evidence" value="ECO:0007669"/>
    <property type="project" value="UniProtKB-KW"/>
</dbReference>
<feature type="compositionally biased region" description="Acidic residues" evidence="5">
    <location>
        <begin position="57"/>
        <end position="80"/>
    </location>
</feature>
<feature type="compositionally biased region" description="Polar residues" evidence="5">
    <location>
        <begin position="573"/>
        <end position="582"/>
    </location>
</feature>
<feature type="region of interest" description="Disordered" evidence="5">
    <location>
        <begin position="514"/>
        <end position="536"/>
    </location>
</feature>
<keyword evidence="4" id="KW-0175">Coiled coil</keyword>
<evidence type="ECO:0000313" key="7">
    <source>
        <dbReference type="EMBL" id="KAF4980714.1"/>
    </source>
</evidence>
<sequence length="799" mass="88125">NEELFLAARARIESNKVENINIMARTRGTIPRKRHSNDTRTSSTSPHVSKRPRADESDSDEPDTDDSDSHDESSVDEPVEGLDIQAAKKKANEQHRKHELEDQWPEKKWCPPKYLPTNPDCPIIISSMNSLTKRWKALGREPQELWKDNGIMVRAIGEGGSRTSKFLTQRTFSKARRMLTVVEEEARQDANENESGPSDGGAAGEIREDEEEEEEEEEEEKPDVKHKPSRKPLDTALTNGMSVGSGERMSAKEPATSPSPTPTSPLPKKLEAEEGSCRKPNNLDYVADTSAHPPARPLARIADVGSAAGVLLQPVPLQSPRRLDDPTIEAVVLRLERGDRLKSIDMSMCVEILAPSRHWRVFEPGYPFGPLSGSGRRLRVRRILPSHLAFFCGEGEHWSLCHVDTRISRVHHYNSMAELKMPLHSLEQWLQVNGIAHEVTIVQEECPQQDDHVNCGIFALAFLKSLLESGDIDILSPVDPQALRSFFADKLRHRAMNETMLDNKHLSRSETDSEYIMYGPDDSPGPSTAPTTATSTATSQGVLASSWFVSPEPKLALHSVESSGLAQADASHLPQSPSSTQPLEAAQPVAVPGPGHLEDILLDRDPAASGAAKEAMAHVEAFLSKRDTFKADAARTKQTLAERLKALERMKQELAEGEEVLAIQQQLTQDLESEIMTPESVEQFGHELRAWIAARPASSHRFSARWLDKIAAATESSLEDMAAQGDSMAAQLRAFQQACASQGQEVERLEGQILRCEASVEDLKKALQENQAELGVMRQMCLKVMAEDGGMSGGEAEDG</sequence>
<comment type="similarity">
    <text evidence="1">Belongs to the peptidase C48 family.</text>
</comment>
<evidence type="ECO:0000256" key="2">
    <source>
        <dbReference type="ARBA" id="ARBA00022670"/>
    </source>
</evidence>
<dbReference type="InterPro" id="IPR003653">
    <property type="entry name" value="Peptidase_C48_C"/>
</dbReference>
<dbReference type="InterPro" id="IPR038765">
    <property type="entry name" value="Papain-like_cys_pep_sf"/>
</dbReference>
<evidence type="ECO:0000256" key="3">
    <source>
        <dbReference type="ARBA" id="ARBA00022801"/>
    </source>
</evidence>
<accession>A0A8H4XLW6</accession>
<evidence type="ECO:0000313" key="8">
    <source>
        <dbReference type="Proteomes" id="UP000635477"/>
    </source>
</evidence>
<feature type="region of interest" description="Disordered" evidence="5">
    <location>
        <begin position="560"/>
        <end position="592"/>
    </location>
</feature>
<comment type="caution">
    <text evidence="7">The sequence shown here is derived from an EMBL/GenBank/DDBJ whole genome shotgun (WGS) entry which is preliminary data.</text>
</comment>
<feature type="domain" description="Ubiquitin-like protease family profile" evidence="6">
    <location>
        <begin position="391"/>
        <end position="492"/>
    </location>
</feature>
<gene>
    <name evidence="7" type="ORF">FZEAL_3329</name>
</gene>
<evidence type="ECO:0000256" key="1">
    <source>
        <dbReference type="ARBA" id="ARBA00005234"/>
    </source>
</evidence>
<dbReference type="SUPFAM" id="SSF54001">
    <property type="entry name" value="Cysteine proteinases"/>
    <property type="match status" value="1"/>
</dbReference>
<keyword evidence="2" id="KW-0645">Protease</keyword>
<feature type="compositionally biased region" description="Acidic residues" evidence="5">
    <location>
        <begin position="207"/>
        <end position="221"/>
    </location>
</feature>
<evidence type="ECO:0000256" key="5">
    <source>
        <dbReference type="SAM" id="MobiDB-lite"/>
    </source>
</evidence>